<reference evidence="1 2" key="1">
    <citation type="journal article" date="2020" name="Cell">
        <title>Large-Scale Comparative Analyses of Tick Genomes Elucidate Their Genetic Diversity and Vector Capacities.</title>
        <authorList>
            <consortium name="Tick Genome and Microbiome Consortium (TIGMIC)"/>
            <person name="Jia N."/>
            <person name="Wang J."/>
            <person name="Shi W."/>
            <person name="Du L."/>
            <person name="Sun Y."/>
            <person name="Zhan W."/>
            <person name="Jiang J.F."/>
            <person name="Wang Q."/>
            <person name="Zhang B."/>
            <person name="Ji P."/>
            <person name="Bell-Sakyi L."/>
            <person name="Cui X.M."/>
            <person name="Yuan T.T."/>
            <person name="Jiang B.G."/>
            <person name="Yang W.F."/>
            <person name="Lam T.T."/>
            <person name="Chang Q.C."/>
            <person name="Ding S.J."/>
            <person name="Wang X.J."/>
            <person name="Zhu J.G."/>
            <person name="Ruan X.D."/>
            <person name="Zhao L."/>
            <person name="Wei J.T."/>
            <person name="Ye R.Z."/>
            <person name="Que T.C."/>
            <person name="Du C.H."/>
            <person name="Zhou Y.H."/>
            <person name="Cheng J.X."/>
            <person name="Dai P.F."/>
            <person name="Guo W.B."/>
            <person name="Han X.H."/>
            <person name="Huang E.J."/>
            <person name="Li L.F."/>
            <person name="Wei W."/>
            <person name="Gao Y.C."/>
            <person name="Liu J.Z."/>
            <person name="Shao H.Z."/>
            <person name="Wang X."/>
            <person name="Wang C.C."/>
            <person name="Yang T.C."/>
            <person name="Huo Q.B."/>
            <person name="Li W."/>
            <person name="Chen H.Y."/>
            <person name="Chen S.E."/>
            <person name="Zhou L.G."/>
            <person name="Ni X.B."/>
            <person name="Tian J.H."/>
            <person name="Sheng Y."/>
            <person name="Liu T."/>
            <person name="Pan Y.S."/>
            <person name="Xia L.Y."/>
            <person name="Li J."/>
            <person name="Zhao F."/>
            <person name="Cao W.C."/>
        </authorList>
    </citation>
    <scope>NUCLEOTIDE SEQUENCE [LARGE SCALE GENOMIC DNA]</scope>
    <source>
        <strain evidence="1">Iper-2018</strain>
    </source>
</reference>
<protein>
    <submittedName>
        <fullName evidence="1">Uncharacterized protein</fullName>
    </submittedName>
</protein>
<proteinExistence type="predicted"/>
<comment type="caution">
    <text evidence="1">The sequence shown here is derived from an EMBL/GenBank/DDBJ whole genome shotgun (WGS) entry which is preliminary data.</text>
</comment>
<dbReference type="Proteomes" id="UP000805193">
    <property type="component" value="Unassembled WGS sequence"/>
</dbReference>
<evidence type="ECO:0000313" key="1">
    <source>
        <dbReference type="EMBL" id="KAG0435189.1"/>
    </source>
</evidence>
<accession>A0AC60QMS2</accession>
<keyword evidence="2" id="KW-1185">Reference proteome</keyword>
<dbReference type="EMBL" id="JABSTQ010007828">
    <property type="protein sequence ID" value="KAG0435189.1"/>
    <property type="molecule type" value="Genomic_DNA"/>
</dbReference>
<organism evidence="1 2">
    <name type="scientific">Ixodes persulcatus</name>
    <name type="common">Taiga tick</name>
    <dbReference type="NCBI Taxonomy" id="34615"/>
    <lineage>
        <taxon>Eukaryota</taxon>
        <taxon>Metazoa</taxon>
        <taxon>Ecdysozoa</taxon>
        <taxon>Arthropoda</taxon>
        <taxon>Chelicerata</taxon>
        <taxon>Arachnida</taxon>
        <taxon>Acari</taxon>
        <taxon>Parasitiformes</taxon>
        <taxon>Ixodida</taxon>
        <taxon>Ixodoidea</taxon>
        <taxon>Ixodidae</taxon>
        <taxon>Ixodinae</taxon>
        <taxon>Ixodes</taxon>
    </lineage>
</organism>
<gene>
    <name evidence="1" type="ORF">HPB47_018630</name>
</gene>
<evidence type="ECO:0000313" key="2">
    <source>
        <dbReference type="Proteomes" id="UP000805193"/>
    </source>
</evidence>
<name>A0AC60QMS2_IXOPE</name>
<sequence>MKSGLGRCWRRNCGLLFLRLDSGLIALPEQPWLACSSDGVMKYRDHTMVVEIKCPSRCESAPIVDKVTKKIYVDFLDRKAGKLVASGGGGALPKAPRPEMDYVKVAGEDISPEECTAEAGWLVSHRQRGTRALNKLGLTATSTAKNDAGGRTENRKPRQRHRKQRQQPALPREDIKVILRPREGLDVTKVSSARLRDGVFCAIGLKEQEAEGDLLRVNPEKNIIVTSTPSMDRAKKYNSISKICIAGKTYEVTAYAAPPEDTAKGVIHNIPDYDTAEDITRSLVYNKNPTILQAQRMGKTNSAVIVFEGNKVPYYGATTTRDSGSSAGQDLNQDAGALTPKADISQDRHPKAADTRLREKPSRTSSAPQDAKKKISNQTSAQQADRQQQVELTKIKQMLEMVVAENAKLKAEVAKLRGSENADKVVPETQDQGKANTIQPTQVPLAQDSSSDEMENSEPESPPPKRKATDTTLTNAPRLSKRAEKRDAETLQHFREKLSEMLSSKFEAMLAKFAESIGTQIAALNARVTAIEAISPRFTGGGGGTGPMKSTKPYARPKPKKGTQLKIIEWDEFRELRAAERDSCEGKTETHEIEDIESWVEQLHTSVQKATKTIPEEAELTQADAKLLHMWEAKQGLQKRLGKQKLNRALRRRLAILNKTIEDYANQLSRQNWHSTCDGMELQMGLARTWNILRYLIDPDKSKTTQKHNLSKILHTYQGTNDDLIKEVRNRYIGNNPKEQLRIYAGASNDTLDHPFTTAEARGAIL</sequence>